<sequence length="154" mass="18546">MKAKVNLRDIIDGMEMQFDEWNTYLNRSTGEVLSVSQNDLRAAEEDEPIDHLPDWQQEDLKIAIDVVENFENYVELPTKYDINEYQMMEDFCYVLSDGNKKNKLLNAIRGRGAFRRFKDLVFQLDLEEEWYTFRDNAYKEIAIRWCQDYDLEYK</sequence>
<dbReference type="Pfam" id="PF03682">
    <property type="entry name" value="UPF0158"/>
    <property type="match status" value="1"/>
</dbReference>
<dbReference type="EMBL" id="BORB01000002">
    <property type="protein sequence ID" value="GIN56024.1"/>
    <property type="molecule type" value="Genomic_DNA"/>
</dbReference>
<gene>
    <name evidence="1" type="ORF">J8TS2_03430</name>
</gene>
<proteinExistence type="predicted"/>
<dbReference type="Proteomes" id="UP000679950">
    <property type="component" value="Unassembled WGS sequence"/>
</dbReference>
<evidence type="ECO:0000313" key="2">
    <source>
        <dbReference type="Proteomes" id="UP000679950"/>
    </source>
</evidence>
<organism evidence="1 2">
    <name type="scientific">Lederbergia ruris</name>
    <dbReference type="NCBI Taxonomy" id="217495"/>
    <lineage>
        <taxon>Bacteria</taxon>
        <taxon>Bacillati</taxon>
        <taxon>Bacillota</taxon>
        <taxon>Bacilli</taxon>
        <taxon>Bacillales</taxon>
        <taxon>Bacillaceae</taxon>
        <taxon>Lederbergia</taxon>
    </lineage>
</organism>
<name>A0ABQ4KF03_9BACI</name>
<accession>A0ABQ4KF03</accession>
<evidence type="ECO:0000313" key="1">
    <source>
        <dbReference type="EMBL" id="GIN56024.1"/>
    </source>
</evidence>
<reference evidence="1 2" key="1">
    <citation type="submission" date="2021-03" db="EMBL/GenBank/DDBJ databases">
        <title>Antimicrobial resistance genes in bacteria isolated from Japanese honey, and their potential for conferring macrolide and lincosamide resistance in the American foulbrood pathogen Paenibacillus larvae.</title>
        <authorList>
            <person name="Okamoto M."/>
            <person name="Kumagai M."/>
            <person name="Kanamori H."/>
            <person name="Takamatsu D."/>
        </authorList>
    </citation>
    <scope>NUCLEOTIDE SEQUENCE [LARGE SCALE GENOMIC DNA]</scope>
    <source>
        <strain evidence="1 2">J8TS2</strain>
    </source>
</reference>
<dbReference type="InterPro" id="IPR005361">
    <property type="entry name" value="UPF0158"/>
</dbReference>
<comment type="caution">
    <text evidence="1">The sequence shown here is derived from an EMBL/GenBank/DDBJ whole genome shotgun (WGS) entry which is preliminary data.</text>
</comment>
<protein>
    <recommendedName>
        <fullName evidence="3">DUF1642 domain-containing protein</fullName>
    </recommendedName>
</protein>
<dbReference type="RefSeq" id="WP_212965129.1">
    <property type="nucleotide sequence ID" value="NZ_BORB01000002.1"/>
</dbReference>
<keyword evidence="2" id="KW-1185">Reference proteome</keyword>
<evidence type="ECO:0008006" key="3">
    <source>
        <dbReference type="Google" id="ProtNLM"/>
    </source>
</evidence>